<accession>A0A0F8W1P2</accession>
<evidence type="ECO:0000313" key="2">
    <source>
        <dbReference type="EMBL" id="KKK50533.1"/>
    </source>
</evidence>
<feature type="transmembrane region" description="Helical" evidence="1">
    <location>
        <begin position="6"/>
        <end position="29"/>
    </location>
</feature>
<comment type="caution">
    <text evidence="2">The sequence shown here is derived from an EMBL/GenBank/DDBJ whole genome shotgun (WGS) entry which is preliminary data.</text>
</comment>
<dbReference type="EMBL" id="LAZR01067975">
    <property type="protein sequence ID" value="KKK50533.1"/>
    <property type="molecule type" value="Genomic_DNA"/>
</dbReference>
<sequence>MPPSNGFYRIACYVMAGITVTGVAAWLTFGLDKITRGELTQHRSEDRQYVQELKGTVDRLDVTVRKLGEAVVRLNTILETR</sequence>
<organism evidence="2">
    <name type="scientific">marine sediment metagenome</name>
    <dbReference type="NCBI Taxonomy" id="412755"/>
    <lineage>
        <taxon>unclassified sequences</taxon>
        <taxon>metagenomes</taxon>
        <taxon>ecological metagenomes</taxon>
    </lineage>
</organism>
<dbReference type="AlphaFoldDB" id="A0A0F8W1P2"/>
<keyword evidence="1" id="KW-0472">Membrane</keyword>
<keyword evidence="1" id="KW-1133">Transmembrane helix</keyword>
<name>A0A0F8W1P2_9ZZZZ</name>
<protein>
    <submittedName>
        <fullName evidence="2">Uncharacterized protein</fullName>
    </submittedName>
</protein>
<reference evidence="2" key="1">
    <citation type="journal article" date="2015" name="Nature">
        <title>Complex archaea that bridge the gap between prokaryotes and eukaryotes.</title>
        <authorList>
            <person name="Spang A."/>
            <person name="Saw J.H."/>
            <person name="Jorgensen S.L."/>
            <person name="Zaremba-Niedzwiedzka K."/>
            <person name="Martijn J."/>
            <person name="Lind A.E."/>
            <person name="van Eijk R."/>
            <person name="Schleper C."/>
            <person name="Guy L."/>
            <person name="Ettema T.J."/>
        </authorList>
    </citation>
    <scope>NUCLEOTIDE SEQUENCE</scope>
</reference>
<keyword evidence="1" id="KW-0812">Transmembrane</keyword>
<proteinExistence type="predicted"/>
<gene>
    <name evidence="2" type="ORF">LCGC14_3124060</name>
</gene>
<evidence type="ECO:0000256" key="1">
    <source>
        <dbReference type="SAM" id="Phobius"/>
    </source>
</evidence>